<name>A0A0C5VMI6_9GAMM</name>
<organism evidence="1 2">
    <name type="scientific">Gynuella sunshinyii YC6258</name>
    <dbReference type="NCBI Taxonomy" id="1445510"/>
    <lineage>
        <taxon>Bacteria</taxon>
        <taxon>Pseudomonadati</taxon>
        <taxon>Pseudomonadota</taxon>
        <taxon>Gammaproteobacteria</taxon>
        <taxon>Oceanospirillales</taxon>
        <taxon>Saccharospirillaceae</taxon>
        <taxon>Gynuella</taxon>
    </lineage>
</organism>
<dbReference type="EMBL" id="CP007142">
    <property type="protein sequence ID" value="AJQ94558.1"/>
    <property type="molecule type" value="Genomic_DNA"/>
</dbReference>
<dbReference type="AlphaFoldDB" id="A0A0C5VMI6"/>
<proteinExistence type="predicted"/>
<dbReference type="HOGENOM" id="CLU_1813071_0_0_6"/>
<dbReference type="KEGG" id="gsn:YC6258_02520"/>
<gene>
    <name evidence="1" type="ORF">YC6258_02520</name>
</gene>
<evidence type="ECO:0000313" key="2">
    <source>
        <dbReference type="Proteomes" id="UP000032266"/>
    </source>
</evidence>
<accession>A0A0C5VMI6</accession>
<sequence length="142" mass="16402">MSRIRNQTLLDIDRVLKTHLNYPYEVKNHPQGNPFLSIYISEKPIFHFSVSHAEVSGQFLTFESPGKFLETNEKCLRQSFQLVLQALNQWVARAEAELTKTDHLKVSKTNKIPKTNPLTNDYHSELLNTESILQSYIVDVSQ</sequence>
<evidence type="ECO:0000313" key="1">
    <source>
        <dbReference type="EMBL" id="AJQ94558.1"/>
    </source>
</evidence>
<dbReference type="Proteomes" id="UP000032266">
    <property type="component" value="Chromosome"/>
</dbReference>
<keyword evidence="2" id="KW-1185">Reference proteome</keyword>
<reference evidence="1 2" key="1">
    <citation type="submission" date="2014-01" db="EMBL/GenBank/DDBJ databases">
        <title>Full genme sequencing of cellulolytic bacterium Gynuella sunshinyii YC6258T gen. nov., sp. nov.</title>
        <authorList>
            <person name="Khan H."/>
            <person name="Chung E.J."/>
            <person name="Chung Y.R."/>
        </authorList>
    </citation>
    <scope>NUCLEOTIDE SEQUENCE [LARGE SCALE GENOMIC DNA]</scope>
    <source>
        <strain evidence="1 2">YC6258</strain>
    </source>
</reference>
<protein>
    <submittedName>
        <fullName evidence="1">Uncharacterized protein</fullName>
    </submittedName>
</protein>